<dbReference type="EMBL" id="DQHO01000003">
    <property type="protein sequence ID" value="HCS93122.1"/>
    <property type="molecule type" value="Genomic_DNA"/>
</dbReference>
<organism evidence="1 2">
    <name type="scientific">Bavariicoccus seileri</name>
    <dbReference type="NCBI Taxonomy" id="549685"/>
    <lineage>
        <taxon>Bacteria</taxon>
        <taxon>Bacillati</taxon>
        <taxon>Bacillota</taxon>
        <taxon>Bacilli</taxon>
        <taxon>Lactobacillales</taxon>
        <taxon>Enterococcaceae</taxon>
        <taxon>Bavariicoccus</taxon>
    </lineage>
</organism>
<evidence type="ECO:0008006" key="3">
    <source>
        <dbReference type="Google" id="ProtNLM"/>
    </source>
</evidence>
<dbReference type="Proteomes" id="UP000262195">
    <property type="component" value="Unassembled WGS sequence"/>
</dbReference>
<dbReference type="Pfam" id="PF05119">
    <property type="entry name" value="Terminase_4"/>
    <property type="match status" value="1"/>
</dbReference>
<comment type="caution">
    <text evidence="1">The sequence shown here is derived from an EMBL/GenBank/DDBJ whole genome shotgun (WGS) entry which is preliminary data.</text>
</comment>
<reference evidence="1 2" key="1">
    <citation type="journal article" date="2018" name="Nat. Biotechnol.">
        <title>A standardized bacterial taxonomy based on genome phylogeny substantially revises the tree of life.</title>
        <authorList>
            <person name="Parks D.H."/>
            <person name="Chuvochina M."/>
            <person name="Waite D.W."/>
            <person name="Rinke C."/>
            <person name="Skarshewski A."/>
            <person name="Chaumeil P.A."/>
            <person name="Hugenholtz P."/>
        </authorList>
    </citation>
    <scope>NUCLEOTIDE SEQUENCE [LARGE SCALE GENOMIC DNA]</scope>
    <source>
        <strain evidence="1">UBA11306</strain>
    </source>
</reference>
<dbReference type="AlphaFoldDB" id="A0A3D4S3P1"/>
<proteinExistence type="predicted"/>
<evidence type="ECO:0000313" key="1">
    <source>
        <dbReference type="EMBL" id="HCS93122.1"/>
    </source>
</evidence>
<sequence>MKELGTYKVQFSPIISRYAETVWQYNLLYRRFEQSDFVVEVATGASGVKKSPIVATLENLRKDLTTYEDRLLLNPKSLKDSDNKTDNEPSAFAKFLNSSGVD</sequence>
<protein>
    <recommendedName>
        <fullName evidence="3">Terminase</fullName>
    </recommendedName>
</protein>
<name>A0A3D4S3P1_9ENTE</name>
<gene>
    <name evidence="1" type="ORF">DIW15_00235</name>
</gene>
<dbReference type="STRING" id="1121105.GCA_000421665_01310"/>
<dbReference type="InterPro" id="IPR006448">
    <property type="entry name" value="Phage_term_ssu_P27"/>
</dbReference>
<evidence type="ECO:0000313" key="2">
    <source>
        <dbReference type="Proteomes" id="UP000262195"/>
    </source>
</evidence>
<accession>A0A3D4S3P1</accession>